<dbReference type="GO" id="GO:0016853">
    <property type="term" value="F:isomerase activity"/>
    <property type="evidence" value="ECO:0007669"/>
    <property type="project" value="UniProtKB-KW"/>
</dbReference>
<keyword evidence="4" id="KW-1185">Reference proteome</keyword>
<evidence type="ECO:0000313" key="4">
    <source>
        <dbReference type="Proteomes" id="UP000826651"/>
    </source>
</evidence>
<reference evidence="3 4" key="1">
    <citation type="submission" date="2021-04" db="EMBL/GenBank/DDBJ databases">
        <title>Ruania sp. nov., isolated from sandy soil of mangrove forest.</title>
        <authorList>
            <person name="Ge X."/>
            <person name="Huang R."/>
            <person name="Liu W."/>
        </authorList>
    </citation>
    <scope>NUCLEOTIDE SEQUENCE [LARGE SCALE GENOMIC DNA]</scope>
    <source>
        <strain evidence="3 4">N2-46</strain>
    </source>
</reference>
<evidence type="ECO:0000256" key="1">
    <source>
        <dbReference type="ARBA" id="ARBA00023277"/>
    </source>
</evidence>
<feature type="domain" description="Xylose isomerase-like TIM barrel" evidence="2">
    <location>
        <begin position="21"/>
        <end position="265"/>
    </location>
</feature>
<dbReference type="EMBL" id="JAGSHT010000001">
    <property type="protein sequence ID" value="MBZ2194674.1"/>
    <property type="molecule type" value="Genomic_DNA"/>
</dbReference>
<evidence type="ECO:0000259" key="2">
    <source>
        <dbReference type="Pfam" id="PF01261"/>
    </source>
</evidence>
<dbReference type="InterPro" id="IPR036237">
    <property type="entry name" value="Xyl_isomerase-like_sf"/>
</dbReference>
<dbReference type="PANTHER" id="PTHR12110">
    <property type="entry name" value="HYDROXYPYRUVATE ISOMERASE"/>
    <property type="match status" value="1"/>
</dbReference>
<keyword evidence="3" id="KW-0413">Isomerase</keyword>
<keyword evidence="1" id="KW-0119">Carbohydrate metabolism</keyword>
<accession>A0ABS7S2V4</accession>
<name>A0ABS7S2V4_9MICO</name>
<dbReference type="SUPFAM" id="SSF51658">
    <property type="entry name" value="Xylose isomerase-like"/>
    <property type="match status" value="1"/>
</dbReference>
<evidence type="ECO:0000313" key="3">
    <source>
        <dbReference type="EMBL" id="MBZ2194674.1"/>
    </source>
</evidence>
<dbReference type="PANTHER" id="PTHR12110:SF53">
    <property type="entry name" value="BLR5974 PROTEIN"/>
    <property type="match status" value="1"/>
</dbReference>
<dbReference type="Pfam" id="PF01261">
    <property type="entry name" value="AP_endonuc_2"/>
    <property type="match status" value="1"/>
</dbReference>
<dbReference type="RefSeq" id="WP_223401761.1">
    <property type="nucleotide sequence ID" value="NZ_JAGSHT010000001.1"/>
</dbReference>
<dbReference type="InterPro" id="IPR050312">
    <property type="entry name" value="IolE/XylAMocC-like"/>
</dbReference>
<protein>
    <submittedName>
        <fullName evidence="3">Sugar phosphate isomerase/epimerase</fullName>
    </submittedName>
</protein>
<proteinExistence type="predicted"/>
<dbReference type="InterPro" id="IPR013022">
    <property type="entry name" value="Xyl_isomerase-like_TIM-brl"/>
</dbReference>
<comment type="caution">
    <text evidence="3">The sequence shown here is derived from an EMBL/GenBank/DDBJ whole genome shotgun (WGS) entry which is preliminary data.</text>
</comment>
<dbReference type="Proteomes" id="UP000826651">
    <property type="component" value="Unassembled WGS sequence"/>
</dbReference>
<dbReference type="Gene3D" id="3.20.20.150">
    <property type="entry name" value="Divalent-metal-dependent TIM barrel enzymes"/>
    <property type="match status" value="1"/>
</dbReference>
<sequence>MIKISAHTMATPEETLPEAIDLFAELGFDGVELICADDYPCGIGTDVQAGELRTVRRAIEDHGLEVPNLVPYVREINVIDAQVRRRCIDDLLRCIDFAVALGAASVRIWAGTDPEPGHEDEQYALLIDSLQQLAPVAGAAGVVLSVENHMGSHAITGAITAGIVTDVGSAHVGVLYDPANLLVLGDSDYRAALEVQLPHITHVHFKDVDVLGDNRHMPRIVGEGEVPWAEILPALSAAGYDRFVTTEYEKRWHPDELPPSREGLAHELAAARRMLDLTGGRDE</sequence>
<gene>
    <name evidence="3" type="ORF">KCQ71_00795</name>
</gene>
<organism evidence="3 4">
    <name type="scientific">Occultella gossypii</name>
    <dbReference type="NCBI Taxonomy" id="2800820"/>
    <lineage>
        <taxon>Bacteria</taxon>
        <taxon>Bacillati</taxon>
        <taxon>Actinomycetota</taxon>
        <taxon>Actinomycetes</taxon>
        <taxon>Micrococcales</taxon>
        <taxon>Ruaniaceae</taxon>
        <taxon>Occultella</taxon>
    </lineage>
</organism>